<dbReference type="Pfam" id="PF02597">
    <property type="entry name" value="ThiS"/>
    <property type="match status" value="1"/>
</dbReference>
<name>A0A6L6WEZ3_9RHOB</name>
<dbReference type="AlphaFoldDB" id="A0A6L6WEZ3"/>
<reference evidence="1 2" key="1">
    <citation type="submission" date="2019-12" db="EMBL/GenBank/DDBJ databases">
        <authorList>
            <person name="Zhang Y.-J."/>
        </authorList>
    </citation>
    <scope>NUCLEOTIDE SEQUENCE [LARGE SCALE GENOMIC DNA]</scope>
    <source>
        <strain evidence="1 2">CY05</strain>
    </source>
</reference>
<proteinExistence type="predicted"/>
<evidence type="ECO:0008006" key="3">
    <source>
        <dbReference type="Google" id="ProtNLM"/>
    </source>
</evidence>
<dbReference type="Gene3D" id="3.10.20.30">
    <property type="match status" value="1"/>
</dbReference>
<dbReference type="InterPro" id="IPR012675">
    <property type="entry name" value="Beta-grasp_dom_sf"/>
</dbReference>
<dbReference type="InterPro" id="IPR016155">
    <property type="entry name" value="Mopterin_synth/thiamin_S_b"/>
</dbReference>
<comment type="caution">
    <text evidence="1">The sequence shown here is derived from an EMBL/GenBank/DDBJ whole genome shotgun (WGS) entry which is preliminary data.</text>
</comment>
<protein>
    <recommendedName>
        <fullName evidence="3">MoaD/ThiS family protein</fullName>
    </recommendedName>
</protein>
<dbReference type="InterPro" id="IPR003749">
    <property type="entry name" value="ThiS/MoaD-like"/>
</dbReference>
<keyword evidence="2" id="KW-1185">Reference proteome</keyword>
<sequence length="81" mass="8598">MVKVHLWSGLRTLTGGLECVEVEASTTGQLLAALSLSYPELEPVIESGVSIAIDGRIIATSLTEPVSAENEIFLMQRLKGG</sequence>
<evidence type="ECO:0000313" key="1">
    <source>
        <dbReference type="EMBL" id="MVO14587.1"/>
    </source>
</evidence>
<dbReference type="Proteomes" id="UP000478892">
    <property type="component" value="Unassembled WGS sequence"/>
</dbReference>
<evidence type="ECO:0000313" key="2">
    <source>
        <dbReference type="Proteomes" id="UP000478892"/>
    </source>
</evidence>
<organism evidence="1 2">
    <name type="scientific">Parasedimentitalea huanghaiensis</name>
    <dbReference type="NCBI Taxonomy" id="2682100"/>
    <lineage>
        <taxon>Bacteria</taxon>
        <taxon>Pseudomonadati</taxon>
        <taxon>Pseudomonadota</taxon>
        <taxon>Alphaproteobacteria</taxon>
        <taxon>Rhodobacterales</taxon>
        <taxon>Paracoccaceae</taxon>
        <taxon>Parasedimentitalea</taxon>
    </lineage>
</organism>
<dbReference type="RefSeq" id="WP_157020908.1">
    <property type="nucleotide sequence ID" value="NZ_WQLV01000001.1"/>
</dbReference>
<gene>
    <name evidence="1" type="ORF">GO984_02085</name>
</gene>
<accession>A0A6L6WEZ3</accession>
<dbReference type="CDD" id="cd17040">
    <property type="entry name" value="Ubl_MoaD_like"/>
    <property type="match status" value="1"/>
</dbReference>
<dbReference type="SUPFAM" id="SSF54285">
    <property type="entry name" value="MoaD/ThiS"/>
    <property type="match status" value="1"/>
</dbReference>
<dbReference type="EMBL" id="WQLV01000001">
    <property type="protein sequence ID" value="MVO14587.1"/>
    <property type="molecule type" value="Genomic_DNA"/>
</dbReference>